<keyword evidence="6" id="KW-0472">Membrane</keyword>
<feature type="domain" description="Peptidase S8/S53" evidence="7">
    <location>
        <begin position="68"/>
        <end position="308"/>
    </location>
</feature>
<dbReference type="PANTHER" id="PTHR43806:SF11">
    <property type="entry name" value="CEREVISIN-RELATED"/>
    <property type="match status" value="1"/>
</dbReference>
<evidence type="ECO:0000256" key="1">
    <source>
        <dbReference type="ARBA" id="ARBA00011073"/>
    </source>
</evidence>
<dbReference type="PROSITE" id="PS00136">
    <property type="entry name" value="SUBTILASE_ASP"/>
    <property type="match status" value="1"/>
</dbReference>
<feature type="transmembrane region" description="Helical" evidence="6">
    <location>
        <begin position="346"/>
        <end position="367"/>
    </location>
</feature>
<proteinExistence type="inferred from homology"/>
<feature type="active site" description="Charge relay system" evidence="5">
    <location>
        <position position="110"/>
    </location>
</feature>
<evidence type="ECO:0000256" key="3">
    <source>
        <dbReference type="ARBA" id="ARBA00022801"/>
    </source>
</evidence>
<evidence type="ECO:0000256" key="5">
    <source>
        <dbReference type="PROSITE-ProRule" id="PRU01240"/>
    </source>
</evidence>
<dbReference type="InterPro" id="IPR036852">
    <property type="entry name" value="Peptidase_S8/S53_dom_sf"/>
</dbReference>
<evidence type="ECO:0000256" key="6">
    <source>
        <dbReference type="SAM" id="Phobius"/>
    </source>
</evidence>
<feature type="active site" description="Charge relay system" evidence="5">
    <location>
        <position position="77"/>
    </location>
</feature>
<dbReference type="InterPro" id="IPR000209">
    <property type="entry name" value="Peptidase_S8/S53_dom"/>
</dbReference>
<reference evidence="8 9" key="2">
    <citation type="submission" date="2019-09" db="EMBL/GenBank/DDBJ databases">
        <authorList>
            <person name="Jin C."/>
        </authorList>
    </citation>
    <scope>NUCLEOTIDE SEQUENCE [LARGE SCALE GENOMIC DNA]</scope>
    <source>
        <strain evidence="8 9">AN110305</strain>
    </source>
</reference>
<keyword evidence="4 5" id="KW-0720">Serine protease</keyword>
<evidence type="ECO:0000313" key="9">
    <source>
        <dbReference type="Proteomes" id="UP000323454"/>
    </source>
</evidence>
<dbReference type="AlphaFoldDB" id="A0A5B2X0Q0"/>
<dbReference type="Gene3D" id="3.40.50.200">
    <property type="entry name" value="Peptidase S8/S53 domain"/>
    <property type="match status" value="1"/>
</dbReference>
<dbReference type="PROSITE" id="PS51892">
    <property type="entry name" value="SUBTILASE"/>
    <property type="match status" value="1"/>
</dbReference>
<dbReference type="Proteomes" id="UP000323454">
    <property type="component" value="Unassembled WGS sequence"/>
</dbReference>
<dbReference type="SUPFAM" id="SSF52743">
    <property type="entry name" value="Subtilisin-like"/>
    <property type="match status" value="1"/>
</dbReference>
<comment type="caution">
    <text evidence="8">The sequence shown here is derived from an EMBL/GenBank/DDBJ whole genome shotgun (WGS) entry which is preliminary data.</text>
</comment>
<gene>
    <name evidence="8" type="ORF">F0L68_25675</name>
</gene>
<dbReference type="InterPro" id="IPR050131">
    <property type="entry name" value="Peptidase_S8_subtilisin-like"/>
</dbReference>
<keyword evidence="9" id="KW-1185">Reference proteome</keyword>
<sequence length="373" mass="37822">MTPGVGPVEAGPTPHFSKGGAVIPRMAAGVLAVSVAFAVAPASADPVRDGQFWIGQLGLERAWQLSKGTGVTIGLVDTGVNADLPDLTDAVLPGREFPELGAGPRDEQGHGTEMALLIAGRGHNDSDGTLGVAPEAKILPAKLNGGGTDVNSAIRWVVDHGATVVNLSLGSGTAHTADYDDGLRYAQEHDVVVVAAAGNSRTDRGVTSPADRPGVLAVSAVDRTGAFRPEVSVQGPEVALAAPGVDLTTANSPRASRGTSEAAALVSGVAALVRARFPKLTAANVVARLTGTAARPGGRGRDEQYGFGVVDPVGALTADVPPVDRNPLGTLVERSPTTVEATGRPVWPWVAGGLVALAAALGTIVFLRRQSAK</sequence>
<keyword evidence="6" id="KW-0812">Transmembrane</keyword>
<organism evidence="8 9">
    <name type="scientific">Solihabitans fulvus</name>
    <dbReference type="NCBI Taxonomy" id="1892852"/>
    <lineage>
        <taxon>Bacteria</taxon>
        <taxon>Bacillati</taxon>
        <taxon>Actinomycetota</taxon>
        <taxon>Actinomycetes</taxon>
        <taxon>Pseudonocardiales</taxon>
        <taxon>Pseudonocardiaceae</taxon>
        <taxon>Solihabitans</taxon>
    </lineage>
</organism>
<comment type="similarity">
    <text evidence="1 5">Belongs to the peptidase S8 family.</text>
</comment>
<dbReference type="InterPro" id="IPR015500">
    <property type="entry name" value="Peptidase_S8_subtilisin-rel"/>
</dbReference>
<evidence type="ECO:0000256" key="2">
    <source>
        <dbReference type="ARBA" id="ARBA00022670"/>
    </source>
</evidence>
<dbReference type="GO" id="GO:0004252">
    <property type="term" value="F:serine-type endopeptidase activity"/>
    <property type="evidence" value="ECO:0007669"/>
    <property type="project" value="UniProtKB-UniRule"/>
</dbReference>
<keyword evidence="2 5" id="KW-0645">Protease</keyword>
<dbReference type="PANTHER" id="PTHR43806">
    <property type="entry name" value="PEPTIDASE S8"/>
    <property type="match status" value="1"/>
</dbReference>
<dbReference type="EMBL" id="VUOB01000048">
    <property type="protein sequence ID" value="KAA2256894.1"/>
    <property type="molecule type" value="Genomic_DNA"/>
</dbReference>
<dbReference type="PRINTS" id="PR00723">
    <property type="entry name" value="SUBTILISIN"/>
</dbReference>
<dbReference type="GO" id="GO:0006508">
    <property type="term" value="P:proteolysis"/>
    <property type="evidence" value="ECO:0007669"/>
    <property type="project" value="UniProtKB-KW"/>
</dbReference>
<accession>A0A5B2X0Q0</accession>
<dbReference type="InterPro" id="IPR023827">
    <property type="entry name" value="Peptidase_S8_Asp-AS"/>
</dbReference>
<evidence type="ECO:0000313" key="8">
    <source>
        <dbReference type="EMBL" id="KAA2256894.1"/>
    </source>
</evidence>
<keyword evidence="3 5" id="KW-0378">Hydrolase</keyword>
<keyword evidence="6" id="KW-1133">Transmembrane helix</keyword>
<reference evidence="8 9" key="1">
    <citation type="submission" date="2019-09" db="EMBL/GenBank/DDBJ databases">
        <title>Goodfellowia gen. nov., a new genus of the Pseudonocardineae related to Actinoalloteichus, containing Goodfellowia coeruleoviolacea gen. nov., comb. nov. gen. nov., comb. nov.</title>
        <authorList>
            <person name="Labeda D."/>
        </authorList>
    </citation>
    <scope>NUCLEOTIDE SEQUENCE [LARGE SCALE GENOMIC DNA]</scope>
    <source>
        <strain evidence="8 9">AN110305</strain>
    </source>
</reference>
<feature type="active site" description="Charge relay system" evidence="5">
    <location>
        <position position="260"/>
    </location>
</feature>
<evidence type="ECO:0000256" key="4">
    <source>
        <dbReference type="ARBA" id="ARBA00022825"/>
    </source>
</evidence>
<protein>
    <submittedName>
        <fullName evidence="8">S8 family serine peptidase</fullName>
    </submittedName>
</protein>
<dbReference type="Pfam" id="PF00082">
    <property type="entry name" value="Peptidase_S8"/>
    <property type="match status" value="1"/>
</dbReference>
<evidence type="ECO:0000259" key="7">
    <source>
        <dbReference type="Pfam" id="PF00082"/>
    </source>
</evidence>
<name>A0A5B2X0Q0_9PSEU</name>
<dbReference type="OrthoDB" id="5240330at2"/>